<dbReference type="SMART" id="SM00015">
    <property type="entry name" value="IQ"/>
    <property type="match status" value="2"/>
</dbReference>
<feature type="region of interest" description="Disordered" evidence="1">
    <location>
        <begin position="255"/>
        <end position="275"/>
    </location>
</feature>
<feature type="compositionally biased region" description="Basic and acidic residues" evidence="1">
    <location>
        <begin position="127"/>
        <end position="139"/>
    </location>
</feature>
<feature type="region of interest" description="Disordered" evidence="1">
    <location>
        <begin position="413"/>
        <end position="563"/>
    </location>
</feature>
<feature type="compositionally biased region" description="Basic and acidic residues" evidence="1">
    <location>
        <begin position="265"/>
        <end position="275"/>
    </location>
</feature>
<sequence length="563" mass="60192">MKLWRQLDTTREREAAATKIQAIQRGRQARRGLAAQFAASAAGMEVCGEFGHDSAKETSESDAEDAANPAALSRVQSKEAEDVKVSPPGSPVASVVQIQKTSEHIASGADTDAGDFFEGRAAALQPKSDKAKPEKERPARIQVQKYPTSGSLSPLTPPPPPPLSMAMSQHHDGSSASGTDPALVAAAIRIQAAERGRQARKRARKMAAEFFAAEPAVAILAPAHSASVDAASSALVFQAPEGPEESEAGFFTEATAEPSVTDDLPPAKELGDMAKDRDKVEIFAAEPEASKDVASTPMDARPDRLVFPERVDLQPAAFLDKFTSGAADAVDKKEPAPDAAQALPSVATNPLAFSERFDLPEAFLDKVTPAEDAVGHKKVKEEPAAGLFAATPEAAKAVTSVAADPLGFEHLELREPKDKAKPVPSNGYFDAATPEPTKGMPSTSSDPLGFSERLELQPQRGFRLPARERKPKAKEEKSKDKVKAEPAVGFLGGPEATKAVASSSDPLGLSERLELQPQRGFRLPKSESREKEEKDKDKDKDKKKKKKKKKEESELDILGFSIY</sequence>
<feature type="compositionally biased region" description="Basic and acidic residues" evidence="1">
    <location>
        <begin position="465"/>
        <end position="484"/>
    </location>
</feature>
<comment type="caution">
    <text evidence="2">The sequence shown here is derived from an EMBL/GenBank/DDBJ whole genome shotgun (WGS) entry which is preliminary data.</text>
</comment>
<feature type="region of interest" description="Disordered" evidence="1">
    <location>
        <begin position="123"/>
        <end position="180"/>
    </location>
</feature>
<name>A0A812K9M5_9DINO</name>
<gene>
    <name evidence="2" type="ORF">SNAT2548_LOCUS8449</name>
</gene>
<dbReference type="PROSITE" id="PS50096">
    <property type="entry name" value="IQ"/>
    <property type="match status" value="2"/>
</dbReference>
<keyword evidence="3" id="KW-1185">Reference proteome</keyword>
<feature type="compositionally biased region" description="Basic and acidic residues" evidence="1">
    <location>
        <begin position="524"/>
        <end position="540"/>
    </location>
</feature>
<reference evidence="2" key="1">
    <citation type="submission" date="2021-02" db="EMBL/GenBank/DDBJ databases">
        <authorList>
            <person name="Dougan E. K."/>
            <person name="Rhodes N."/>
            <person name="Thang M."/>
            <person name="Chan C."/>
        </authorList>
    </citation>
    <scope>NUCLEOTIDE SEQUENCE</scope>
</reference>
<dbReference type="Proteomes" id="UP000604046">
    <property type="component" value="Unassembled WGS sequence"/>
</dbReference>
<organism evidence="2 3">
    <name type="scientific">Symbiodinium natans</name>
    <dbReference type="NCBI Taxonomy" id="878477"/>
    <lineage>
        <taxon>Eukaryota</taxon>
        <taxon>Sar</taxon>
        <taxon>Alveolata</taxon>
        <taxon>Dinophyceae</taxon>
        <taxon>Suessiales</taxon>
        <taxon>Symbiodiniaceae</taxon>
        <taxon>Symbiodinium</taxon>
    </lineage>
</organism>
<dbReference type="InterPro" id="IPR000048">
    <property type="entry name" value="IQ_motif_EF-hand-BS"/>
</dbReference>
<dbReference type="OrthoDB" id="420224at2759"/>
<proteinExistence type="predicted"/>
<evidence type="ECO:0000256" key="1">
    <source>
        <dbReference type="SAM" id="MobiDB-lite"/>
    </source>
</evidence>
<dbReference type="AlphaFoldDB" id="A0A812K9M5"/>
<evidence type="ECO:0000313" key="3">
    <source>
        <dbReference type="Proteomes" id="UP000604046"/>
    </source>
</evidence>
<dbReference type="EMBL" id="CAJNDS010000624">
    <property type="protein sequence ID" value="CAE7223550.1"/>
    <property type="molecule type" value="Genomic_DNA"/>
</dbReference>
<feature type="region of interest" description="Disordered" evidence="1">
    <location>
        <begin position="52"/>
        <end position="91"/>
    </location>
</feature>
<protein>
    <submittedName>
        <fullName evidence="2">Uncharacterized protein</fullName>
    </submittedName>
</protein>
<evidence type="ECO:0000313" key="2">
    <source>
        <dbReference type="EMBL" id="CAE7223550.1"/>
    </source>
</evidence>
<accession>A0A812K9M5</accession>